<dbReference type="Gene3D" id="1.10.1520.10">
    <property type="entry name" value="Ribonuclease III domain"/>
    <property type="match status" value="1"/>
</dbReference>
<dbReference type="InterPro" id="IPR036389">
    <property type="entry name" value="RNase_III_sf"/>
</dbReference>
<dbReference type="GO" id="GO:0005762">
    <property type="term" value="C:mitochondrial large ribosomal subunit"/>
    <property type="evidence" value="ECO:0007669"/>
    <property type="project" value="InterPro"/>
</dbReference>
<dbReference type="PANTHER" id="PTHR28160">
    <property type="entry name" value="54S RIBOSOMAL PROTEIN L15, MITOCHONDRIAL"/>
    <property type="match status" value="1"/>
</dbReference>
<keyword evidence="4" id="KW-1185">Reference proteome</keyword>
<dbReference type="EMBL" id="JMSN01000051">
    <property type="protein sequence ID" value="KDN44498.1"/>
    <property type="molecule type" value="Genomic_DNA"/>
</dbReference>
<comment type="caution">
    <text evidence="3">The sequence shown here is derived from an EMBL/GenBank/DDBJ whole genome shotgun (WGS) entry which is preliminary data.</text>
</comment>
<accession>A0A066VW38</accession>
<evidence type="ECO:0000313" key="3">
    <source>
        <dbReference type="EMBL" id="KDN44498.1"/>
    </source>
</evidence>
<evidence type="ECO:0000256" key="1">
    <source>
        <dbReference type="SAM" id="MobiDB-lite"/>
    </source>
</evidence>
<dbReference type="InterPro" id="IPR040030">
    <property type="entry name" value="Ribosomal_mL57"/>
</dbReference>
<dbReference type="HOGENOM" id="CLU_858377_0_0_1"/>
<dbReference type="GeneID" id="25262494"/>
<dbReference type="RefSeq" id="XP_013242772.1">
    <property type="nucleotide sequence ID" value="XM_013387318.1"/>
</dbReference>
<evidence type="ECO:0000313" key="4">
    <source>
        <dbReference type="Proteomes" id="UP000027361"/>
    </source>
</evidence>
<sequence>MNETRLRPPGLSDRSITPQTSVEELQDELRNSILPGFPLPDSVALQMVSHESWDYGKSLGGHNRRLSFLGRRALKAFLMMFFHCALASPPASSSSTTASQRTKANELVFAADARVIDELLHTSALGQGAGSSLRLERVMRWTPALLPPSSSTQGPQSNQARESGLFKIRGICLEAIVGAIYHQHGAHMAQLFFQSQILPVLQSKNGDWPRDVPSFVREEALKAADRATSTLNDIIAKRDRANASSSIGKTQHVKDYAEDAGSSQRVASATMKGRAANIAGPDSTSTSASASAVSSSLSSQHIYPSNPSFAQASAGRSERAAARR</sequence>
<name>A0A066VW38_TILAU</name>
<dbReference type="SUPFAM" id="SSF69065">
    <property type="entry name" value="RNase III domain-like"/>
    <property type="match status" value="1"/>
</dbReference>
<dbReference type="OrthoDB" id="2281895at2759"/>
<feature type="compositionally biased region" description="Polar residues" evidence="1">
    <location>
        <begin position="300"/>
        <end position="309"/>
    </location>
</feature>
<dbReference type="InterPro" id="IPR000999">
    <property type="entry name" value="RNase_III_dom"/>
</dbReference>
<reference evidence="3 4" key="1">
    <citation type="submission" date="2014-05" db="EMBL/GenBank/DDBJ databases">
        <title>Draft genome sequence of a rare smut relative, Tilletiaria anomala UBC 951.</title>
        <authorList>
            <consortium name="DOE Joint Genome Institute"/>
            <person name="Toome M."/>
            <person name="Kuo A."/>
            <person name="Henrissat B."/>
            <person name="Lipzen A."/>
            <person name="Tritt A."/>
            <person name="Yoshinaga Y."/>
            <person name="Zane M."/>
            <person name="Barry K."/>
            <person name="Grigoriev I.V."/>
            <person name="Spatafora J.W."/>
            <person name="Aimea M.C."/>
        </authorList>
    </citation>
    <scope>NUCLEOTIDE SEQUENCE [LARGE SCALE GENOMIC DNA]</scope>
    <source>
        <strain evidence="3 4">UBC 951</strain>
    </source>
</reference>
<feature type="compositionally biased region" description="Low complexity" evidence="1">
    <location>
        <begin position="283"/>
        <end position="299"/>
    </location>
</feature>
<proteinExistence type="predicted"/>
<dbReference type="GO" id="GO:0006396">
    <property type="term" value="P:RNA processing"/>
    <property type="evidence" value="ECO:0007669"/>
    <property type="project" value="InterPro"/>
</dbReference>
<dbReference type="AlphaFoldDB" id="A0A066VW38"/>
<dbReference type="GO" id="GO:0004525">
    <property type="term" value="F:ribonuclease III activity"/>
    <property type="evidence" value="ECO:0007669"/>
    <property type="project" value="InterPro"/>
</dbReference>
<dbReference type="Pfam" id="PF14622">
    <property type="entry name" value="Ribonucleas_3_3"/>
    <property type="match status" value="1"/>
</dbReference>
<dbReference type="InParanoid" id="A0A066VW38"/>
<dbReference type="PANTHER" id="PTHR28160:SF1">
    <property type="entry name" value="LARGE RIBOSOMAL SUBUNIT PROTEIN ML57"/>
    <property type="match status" value="1"/>
</dbReference>
<gene>
    <name evidence="3" type="ORF">K437DRAFT_224959</name>
</gene>
<dbReference type="GO" id="GO:0032543">
    <property type="term" value="P:mitochondrial translation"/>
    <property type="evidence" value="ECO:0007669"/>
    <property type="project" value="InterPro"/>
</dbReference>
<protein>
    <recommendedName>
        <fullName evidence="2">RNase III domain-containing protein</fullName>
    </recommendedName>
</protein>
<organism evidence="3 4">
    <name type="scientific">Tilletiaria anomala (strain ATCC 24038 / CBS 436.72 / UBC 951)</name>
    <dbReference type="NCBI Taxonomy" id="1037660"/>
    <lineage>
        <taxon>Eukaryota</taxon>
        <taxon>Fungi</taxon>
        <taxon>Dikarya</taxon>
        <taxon>Basidiomycota</taxon>
        <taxon>Ustilaginomycotina</taxon>
        <taxon>Exobasidiomycetes</taxon>
        <taxon>Georgefischeriales</taxon>
        <taxon>Tilletiariaceae</taxon>
        <taxon>Tilletiaria</taxon>
    </lineage>
</organism>
<dbReference type="Proteomes" id="UP000027361">
    <property type="component" value="Unassembled WGS sequence"/>
</dbReference>
<dbReference type="GO" id="GO:0003735">
    <property type="term" value="F:structural constituent of ribosome"/>
    <property type="evidence" value="ECO:0007669"/>
    <property type="project" value="InterPro"/>
</dbReference>
<feature type="domain" description="RNase III" evidence="2">
    <location>
        <begin position="42"/>
        <end position="199"/>
    </location>
</feature>
<evidence type="ECO:0000259" key="2">
    <source>
        <dbReference type="Pfam" id="PF14622"/>
    </source>
</evidence>
<dbReference type="STRING" id="1037660.A0A066VW38"/>
<feature type="region of interest" description="Disordered" evidence="1">
    <location>
        <begin position="241"/>
        <end position="324"/>
    </location>
</feature>